<gene>
    <name evidence="2" type="ORF">KUTeg_013901</name>
</gene>
<dbReference type="Proteomes" id="UP001217089">
    <property type="component" value="Unassembled WGS sequence"/>
</dbReference>
<evidence type="ECO:0000313" key="2">
    <source>
        <dbReference type="EMBL" id="KAJ8309027.1"/>
    </source>
</evidence>
<evidence type="ECO:0000256" key="1">
    <source>
        <dbReference type="SAM" id="MobiDB-lite"/>
    </source>
</evidence>
<accession>A0ABQ9EZI1</accession>
<comment type="caution">
    <text evidence="2">The sequence shown here is derived from an EMBL/GenBank/DDBJ whole genome shotgun (WGS) entry which is preliminary data.</text>
</comment>
<reference evidence="2 3" key="1">
    <citation type="submission" date="2022-12" db="EMBL/GenBank/DDBJ databases">
        <title>Chromosome-level genome of Tegillarca granosa.</title>
        <authorList>
            <person name="Kim J."/>
        </authorList>
    </citation>
    <scope>NUCLEOTIDE SEQUENCE [LARGE SCALE GENOMIC DNA]</scope>
    <source>
        <strain evidence="2">Teg-2019</strain>
        <tissue evidence="2">Adductor muscle</tissue>
    </source>
</reference>
<evidence type="ECO:0000313" key="3">
    <source>
        <dbReference type="Proteomes" id="UP001217089"/>
    </source>
</evidence>
<protein>
    <submittedName>
        <fullName evidence="2">Uncharacterized protein</fullName>
    </submittedName>
</protein>
<dbReference type="InterPro" id="IPR028730">
    <property type="entry name" value="ZFYVE26"/>
</dbReference>
<dbReference type="PANTHER" id="PTHR46591">
    <property type="entry name" value="ZINC FINGER FYVE DOMAIN-CONTAINING PROTEIN 26"/>
    <property type="match status" value="1"/>
</dbReference>
<sequence length="1648" mass="187490">MTKDTTHSKLKREVEFRLLLIEACSDVSESVIKELYLYHSALTQHQHEQRIDHAHPLVLSSDLLRFLQKSLLEKPILGHALINSVLSVSEHSQFKKNNEVLQNLYIKIINSILDKLSDAQNEAVETETNIAILYYILSLYDPEPYQNYVPLRELFTNLLKTPHIDKKSIMSVLVGQKNTYLVEEFCKLDYEVETGSETQLVSGHHSDLTGNQKCIQLLAREPDRTKRLHMLFLLCIKKQQHLLKNVMIHETAISLIKNGMFTELKELLEPEEFHPLKPLLLLYGWSFCSSVTQAKALLEILWNRQFIYSLICRPLVSTEDRYSTPQSSINHQQRAADMFVGLENHSVLYVLHKSTRLASKNQQEVLNLLQNSPFEGQNGKKVKSVRFSEDGAKGHTMKDLQIERHKDTSIFNGFCAINNIMDVIYFCSEYQDTHLMKPLHVTDFPSAKHFDDFDETESIHMTKSLGKEGEKFQDIYKENVTVKLESTKVLLSKLQPLTFRVEILENIFSLLFLTREDIQESAITIDSDSGEVEESESSCRDSMNGGIRTSTISEESVSPTTPNFDGKFDNHMNSYFHSAQSETVKLETSYDEPYIDQSKLPVPKRKSEKSSSSSGNVITQNIEKSMKLKLAIFDSSRRGSGNASTLSLDSLSSSKQLGFLSNEYVVRDILAMLKECLVDLNAAKFRILGKKNELSESKLKTVKTDVSTLIDVKLEEPLSHIVQSSVTMETLSNKIAQLSQYVHEAQWRFNLVSHENIPKKPGEVLLEPITVSRDMWNEEIDLDSLTSEFSTKVRRRKRHTTSSSNEKAEEFMLSYGTKKHVKKNKGASKFLMVTDNKSSFSFDSPSETHSTDTTLDGEGRRKRRSRSRSRHRTRSKTNQQQPTGIIPLMLMLKLEDRSQSVEVDFTLVYNKAVKKLQGLNIGAHGHGTKVTKPGKMSMKALASVAAVGVATVSVTTIADELLSSSKLPRIPHPKSRVTIPAKLQLCFQQENCPTLILFDLFCTACRTWEMCNNMVDVLKIKQPKLSDLQLTNIDMKEQENDLESTKSVRIDQKMKSILDVVKQYENVLQLGAENESSQHHHGQNDVLVALYKHSIQTFLQTGTLSLNPSHCLKYADFVCSMRIKLEKVDYMFKTFGKMPLEGYMYGSSKTSPRSISSPKTSPKPSPTGKEGLTDKPVIHTAMKSLIQAMEKELPQGGLSQLYLRNPGEPFKNRDYLLNLYEHLKGLAFVVVESEAKNKESIVVPKNYFRMLDEGPIATLGRLMFSRKIQPASLTLLSLSSSRQNSLLEQVAKKLSLDLTQIIVHNCCSEIPSKQQRINTSQMRDIQRCNNKLCINSADCVQNVQNHSLPPDVTVRGILTKLLKLMKEEYREIINSTSKLELVDLESLKSKEEKICFFGNLQNLMCLHMNLFLFELLGSGEVNRMLSPKTVGGLTLKPYCEMSVIEQISYMNMFSYRVGQMGVISFFDLRYIINRNGLIAPLEFDGLLQNCLYEIDTMDPWYKYIPPPEPRLLFTLTSCSQSSPPVQMPVTEVKVICIYIKKLGMKCLKDVQILVPEMVNTQLNIALKEYLNHSVTVDKNRNTFTDIRDSKVTVPQLLMWYKQDFSFDHNETFIADNEGMIIFISEHTSGEVQSSNYRANPTGQNSWIF</sequence>
<keyword evidence="3" id="KW-1185">Reference proteome</keyword>
<feature type="region of interest" description="Disordered" evidence="1">
    <location>
        <begin position="1149"/>
        <end position="1174"/>
    </location>
</feature>
<name>A0ABQ9EZI1_TEGGR</name>
<organism evidence="2 3">
    <name type="scientific">Tegillarca granosa</name>
    <name type="common">Malaysian cockle</name>
    <name type="synonym">Anadara granosa</name>
    <dbReference type="NCBI Taxonomy" id="220873"/>
    <lineage>
        <taxon>Eukaryota</taxon>
        <taxon>Metazoa</taxon>
        <taxon>Spiralia</taxon>
        <taxon>Lophotrochozoa</taxon>
        <taxon>Mollusca</taxon>
        <taxon>Bivalvia</taxon>
        <taxon>Autobranchia</taxon>
        <taxon>Pteriomorphia</taxon>
        <taxon>Arcoida</taxon>
        <taxon>Arcoidea</taxon>
        <taxon>Arcidae</taxon>
        <taxon>Tegillarca</taxon>
    </lineage>
</organism>
<feature type="region of interest" description="Disordered" evidence="1">
    <location>
        <begin position="526"/>
        <end position="547"/>
    </location>
</feature>
<dbReference type="PANTHER" id="PTHR46591:SF1">
    <property type="entry name" value="ZINC FINGER FYVE DOMAIN-CONTAINING PROTEIN 26"/>
    <property type="match status" value="1"/>
</dbReference>
<proteinExistence type="predicted"/>
<feature type="region of interest" description="Disordered" evidence="1">
    <location>
        <begin position="840"/>
        <end position="884"/>
    </location>
</feature>
<feature type="compositionally biased region" description="Polar residues" evidence="1">
    <location>
        <begin position="840"/>
        <end position="854"/>
    </location>
</feature>
<feature type="region of interest" description="Disordered" evidence="1">
    <location>
        <begin position="597"/>
        <end position="618"/>
    </location>
</feature>
<dbReference type="EMBL" id="JARBDR010000657">
    <property type="protein sequence ID" value="KAJ8309027.1"/>
    <property type="molecule type" value="Genomic_DNA"/>
</dbReference>
<feature type="compositionally biased region" description="Basic residues" evidence="1">
    <location>
        <begin position="860"/>
        <end position="875"/>
    </location>
</feature>
<feature type="compositionally biased region" description="Low complexity" evidence="1">
    <location>
        <begin position="1149"/>
        <end position="1162"/>
    </location>
</feature>